<dbReference type="SUPFAM" id="SSF48452">
    <property type="entry name" value="TPR-like"/>
    <property type="match status" value="1"/>
</dbReference>
<dbReference type="Proteomes" id="UP001465153">
    <property type="component" value="Unassembled WGS sequence"/>
</dbReference>
<protein>
    <recommendedName>
        <fullName evidence="3">Peptidase A2 domain-containing protein</fullName>
    </recommendedName>
</protein>
<evidence type="ECO:0000313" key="2">
    <source>
        <dbReference type="Proteomes" id="UP001465153"/>
    </source>
</evidence>
<dbReference type="SUPFAM" id="SSF50630">
    <property type="entry name" value="Acid proteases"/>
    <property type="match status" value="1"/>
</dbReference>
<gene>
    <name evidence="1" type="ORF">NBRC116591_18610</name>
</gene>
<sequence>MSFGKSSGVLLLLLFISLGANVWQWQQSAQQSSHEVSIPEASITPINTVEETASPEPASPSLPDLALQWFNAQQHEQAIQVFDWLEQSDPNQARAVFAQLMAELNRRLEGGDYVFVETALSHWLQVFPYDTSLQLAFAKLCEQLKRFDEASNTYFDLADAAINDSERRRFIAQARDFSGQHLNLLSDNQRWDLVIEFIDQLIWREPDHIPHVINLAKAYIANGQAEQARIHLTNVQHYPEYQQEAERLLAAITPQQSEPAAAPRRRRASEIALQSFDNHFLVPLKINGRSQASLIIDTGASLTVLSRTSFERLNIARNAQFVSTARMNTAGGIASADIYLVSEMSVGRFVVKNERIAVMDLPGLSPSDGLLGMNFLGAFNFQINTEAKTLSLARK</sequence>
<dbReference type="CDD" id="cd05483">
    <property type="entry name" value="retropepsin_like_bacteria"/>
    <property type="match status" value="1"/>
</dbReference>
<keyword evidence="2" id="KW-1185">Reference proteome</keyword>
<dbReference type="Pfam" id="PF13650">
    <property type="entry name" value="Asp_protease_2"/>
    <property type="match status" value="1"/>
</dbReference>
<comment type="caution">
    <text evidence="1">The sequence shown here is derived from an EMBL/GenBank/DDBJ whole genome shotgun (WGS) entry which is preliminary data.</text>
</comment>
<proteinExistence type="predicted"/>
<name>A0ABQ0A8R9_9GAMM</name>
<dbReference type="Gene3D" id="1.25.40.10">
    <property type="entry name" value="Tetratricopeptide repeat domain"/>
    <property type="match status" value="1"/>
</dbReference>
<reference evidence="1 2" key="1">
    <citation type="submission" date="2024-04" db="EMBL/GenBank/DDBJ databases">
        <title>Draft genome sequence of Sessilibacter corallicola NBRC 116591.</title>
        <authorList>
            <person name="Miyakawa T."/>
            <person name="Kusuya Y."/>
            <person name="Miura T."/>
        </authorList>
    </citation>
    <scope>NUCLEOTIDE SEQUENCE [LARGE SCALE GENOMIC DNA]</scope>
    <source>
        <strain evidence="1 2">KU-00831-HH</strain>
    </source>
</reference>
<dbReference type="InterPro" id="IPR011990">
    <property type="entry name" value="TPR-like_helical_dom_sf"/>
</dbReference>
<dbReference type="PROSITE" id="PS00141">
    <property type="entry name" value="ASP_PROTEASE"/>
    <property type="match status" value="1"/>
</dbReference>
<organism evidence="1 2">
    <name type="scientific">Sessilibacter corallicola</name>
    <dbReference type="NCBI Taxonomy" id="2904075"/>
    <lineage>
        <taxon>Bacteria</taxon>
        <taxon>Pseudomonadati</taxon>
        <taxon>Pseudomonadota</taxon>
        <taxon>Gammaproteobacteria</taxon>
        <taxon>Cellvibrionales</taxon>
        <taxon>Cellvibrionaceae</taxon>
        <taxon>Sessilibacter</taxon>
    </lineage>
</organism>
<evidence type="ECO:0000313" key="1">
    <source>
        <dbReference type="EMBL" id="GAA6168050.1"/>
    </source>
</evidence>
<dbReference type="InterPro" id="IPR021109">
    <property type="entry name" value="Peptidase_aspartic_dom_sf"/>
</dbReference>
<dbReference type="InterPro" id="IPR034122">
    <property type="entry name" value="Retropepsin-like_bacterial"/>
</dbReference>
<accession>A0ABQ0A8R9</accession>
<dbReference type="EMBL" id="BAABWN010000005">
    <property type="protein sequence ID" value="GAA6168050.1"/>
    <property type="molecule type" value="Genomic_DNA"/>
</dbReference>
<dbReference type="RefSeq" id="WP_353302712.1">
    <property type="nucleotide sequence ID" value="NZ_BAABWN010000005.1"/>
</dbReference>
<dbReference type="InterPro" id="IPR001969">
    <property type="entry name" value="Aspartic_peptidase_AS"/>
</dbReference>
<evidence type="ECO:0008006" key="3">
    <source>
        <dbReference type="Google" id="ProtNLM"/>
    </source>
</evidence>
<dbReference type="Gene3D" id="2.40.70.10">
    <property type="entry name" value="Acid Proteases"/>
    <property type="match status" value="1"/>
</dbReference>